<dbReference type="EMBL" id="AUZZ01006940">
    <property type="protein sequence ID" value="EQD44411.1"/>
    <property type="molecule type" value="Genomic_DNA"/>
</dbReference>
<dbReference type="PANTHER" id="PTHR42690:SF1">
    <property type="entry name" value="THREONINE SYNTHASE-LIKE 2"/>
    <property type="match status" value="1"/>
</dbReference>
<feature type="non-terminal residue" evidence="1">
    <location>
        <position position="164"/>
    </location>
</feature>
<dbReference type="InterPro" id="IPR051166">
    <property type="entry name" value="Threonine_Synthase"/>
</dbReference>
<gene>
    <name evidence="1" type="ORF">B2A_09607</name>
</gene>
<dbReference type="PANTHER" id="PTHR42690">
    <property type="entry name" value="THREONINE SYNTHASE FAMILY MEMBER"/>
    <property type="match status" value="1"/>
</dbReference>
<evidence type="ECO:0000313" key="1">
    <source>
        <dbReference type="EMBL" id="EQD44411.1"/>
    </source>
</evidence>
<protein>
    <submittedName>
        <fullName evidence="1">Threonine synthase</fullName>
    </submittedName>
</protein>
<name>T0Z8U8_9ZZZZ</name>
<dbReference type="Gene3D" id="3.40.50.1100">
    <property type="match status" value="1"/>
</dbReference>
<feature type="non-terminal residue" evidence="1">
    <location>
        <position position="1"/>
    </location>
</feature>
<dbReference type="SUPFAM" id="SSF53686">
    <property type="entry name" value="Tryptophan synthase beta subunit-like PLP-dependent enzymes"/>
    <property type="match status" value="1"/>
</dbReference>
<organism evidence="1">
    <name type="scientific">mine drainage metagenome</name>
    <dbReference type="NCBI Taxonomy" id="410659"/>
    <lineage>
        <taxon>unclassified sequences</taxon>
        <taxon>metagenomes</taxon>
        <taxon>ecological metagenomes</taxon>
    </lineage>
</organism>
<sequence length="164" mass="17671">YYAATALALAGPGGEPVSFIIPSGNLGNAMACIWARRLGLPIGEVVLAHNANRAVPEFLGGAPWRPRPSVATLASAMDVGEPSNMERLRALYPDDAQLRAALSACSVDDVAIRARIRADYRRLGRIWCPHTAVAAEAYARLSEARRRAGRWVLVATAHPGKFRE</sequence>
<reference evidence="1" key="2">
    <citation type="journal article" date="2014" name="ISME J.">
        <title>Microbial stratification in low pH oxic and suboxic macroscopic growths along an acid mine drainage.</title>
        <authorList>
            <person name="Mendez-Garcia C."/>
            <person name="Mesa V."/>
            <person name="Sprenger R.R."/>
            <person name="Richter M."/>
            <person name="Diez M.S."/>
            <person name="Solano J."/>
            <person name="Bargiela R."/>
            <person name="Golyshina O.V."/>
            <person name="Manteca A."/>
            <person name="Ramos J.L."/>
            <person name="Gallego J.R."/>
            <person name="Llorente I."/>
            <person name="Martins Dos Santos V.A."/>
            <person name="Jensen O.N."/>
            <person name="Pelaez A.I."/>
            <person name="Sanchez J."/>
            <person name="Ferrer M."/>
        </authorList>
    </citation>
    <scope>NUCLEOTIDE SEQUENCE</scope>
</reference>
<dbReference type="AlphaFoldDB" id="T0Z8U8"/>
<dbReference type="InterPro" id="IPR036052">
    <property type="entry name" value="TrpB-like_PALP_sf"/>
</dbReference>
<comment type="caution">
    <text evidence="1">The sequence shown here is derived from an EMBL/GenBank/DDBJ whole genome shotgun (WGS) entry which is preliminary data.</text>
</comment>
<accession>T0Z8U8</accession>
<reference evidence="1" key="1">
    <citation type="submission" date="2013-08" db="EMBL/GenBank/DDBJ databases">
        <authorList>
            <person name="Mendez C."/>
            <person name="Richter M."/>
            <person name="Ferrer M."/>
            <person name="Sanchez J."/>
        </authorList>
    </citation>
    <scope>NUCLEOTIDE SEQUENCE</scope>
</reference>
<proteinExistence type="predicted"/>